<dbReference type="Proteomes" id="UP000800041">
    <property type="component" value="Unassembled WGS sequence"/>
</dbReference>
<dbReference type="EMBL" id="ML977174">
    <property type="protein sequence ID" value="KAF1983547.1"/>
    <property type="molecule type" value="Genomic_DNA"/>
</dbReference>
<feature type="compositionally biased region" description="Polar residues" evidence="1">
    <location>
        <begin position="118"/>
        <end position="136"/>
    </location>
</feature>
<proteinExistence type="predicted"/>
<evidence type="ECO:0000256" key="1">
    <source>
        <dbReference type="SAM" id="MobiDB-lite"/>
    </source>
</evidence>
<sequence>MSRASSPHANRYNSRGAAPQMISRKQKMGSRADSGVGESDSERDFAARHGQQQHGDSTLPAAATKITDDEVCASPVDQISQPPLSLKERPRTRRPSDRDRSTSDRSSISRSIREHSQPRPQSSRATSKTPSYSITNKPLRPKGPRRIQSGPVGPMSQQSIQDAIALHKRSCNLFQTPSHYVPPAIPKQLEPSDSFTSLQASIAPAYRRAATYHHVRGESRPVSSPGHGNVSAARPMVENHSYSGKSEDGRNYQMIPGGATITLPPQQQQQQQQQPPLSPLQLELQQYPSHSSYKTTYTHHSNHHLHLHHPQHPQPDLHNPPDPSPSPSPSSSPSPPQTFSTPLPPTTIEIDWTSPATRRREYAKIDAEHSGLRALWRRCMPRWMCRRPVRQCFYNVGREGRGGDGGSVRRFRVDVKGEGEE</sequence>
<feature type="region of interest" description="Disordered" evidence="1">
    <location>
        <begin position="216"/>
        <end position="277"/>
    </location>
</feature>
<feature type="compositionally biased region" description="Polar residues" evidence="1">
    <location>
        <begin position="1"/>
        <end position="13"/>
    </location>
</feature>
<feature type="compositionally biased region" description="Basic residues" evidence="1">
    <location>
        <begin position="300"/>
        <end position="311"/>
    </location>
</feature>
<feature type="compositionally biased region" description="Basic and acidic residues" evidence="1">
    <location>
        <begin position="86"/>
        <end position="103"/>
    </location>
</feature>
<evidence type="ECO:0000313" key="3">
    <source>
        <dbReference type="Proteomes" id="UP000800041"/>
    </source>
</evidence>
<feature type="region of interest" description="Disordered" evidence="1">
    <location>
        <begin position="1"/>
        <end position="157"/>
    </location>
</feature>
<reference evidence="2" key="1">
    <citation type="journal article" date="2020" name="Stud. Mycol.">
        <title>101 Dothideomycetes genomes: a test case for predicting lifestyles and emergence of pathogens.</title>
        <authorList>
            <person name="Haridas S."/>
            <person name="Albert R."/>
            <person name="Binder M."/>
            <person name="Bloem J."/>
            <person name="Labutti K."/>
            <person name="Salamov A."/>
            <person name="Andreopoulos B."/>
            <person name="Baker S."/>
            <person name="Barry K."/>
            <person name="Bills G."/>
            <person name="Bluhm B."/>
            <person name="Cannon C."/>
            <person name="Castanera R."/>
            <person name="Culley D."/>
            <person name="Daum C."/>
            <person name="Ezra D."/>
            <person name="Gonzalez J."/>
            <person name="Henrissat B."/>
            <person name="Kuo A."/>
            <person name="Liang C."/>
            <person name="Lipzen A."/>
            <person name="Lutzoni F."/>
            <person name="Magnuson J."/>
            <person name="Mondo S."/>
            <person name="Nolan M."/>
            <person name="Ohm R."/>
            <person name="Pangilinan J."/>
            <person name="Park H.-J."/>
            <person name="Ramirez L."/>
            <person name="Alfaro M."/>
            <person name="Sun H."/>
            <person name="Tritt A."/>
            <person name="Yoshinaga Y."/>
            <person name="Zwiers L.-H."/>
            <person name="Turgeon B."/>
            <person name="Goodwin S."/>
            <person name="Spatafora J."/>
            <person name="Crous P."/>
            <person name="Grigoriev I."/>
        </authorList>
    </citation>
    <scope>NUCLEOTIDE SEQUENCE</scope>
    <source>
        <strain evidence="2">CBS 113979</strain>
    </source>
</reference>
<evidence type="ECO:0000313" key="2">
    <source>
        <dbReference type="EMBL" id="KAF1983547.1"/>
    </source>
</evidence>
<dbReference type="AlphaFoldDB" id="A0A6G1GS00"/>
<dbReference type="OrthoDB" id="5366332at2759"/>
<keyword evidence="3" id="KW-1185">Reference proteome</keyword>
<protein>
    <submittedName>
        <fullName evidence="2">Uncharacterized protein</fullName>
    </submittedName>
</protein>
<accession>A0A6G1GS00</accession>
<gene>
    <name evidence="2" type="ORF">K402DRAFT_163772</name>
</gene>
<feature type="compositionally biased region" description="Pro residues" evidence="1">
    <location>
        <begin position="318"/>
        <end position="336"/>
    </location>
</feature>
<name>A0A6G1GS00_9PEZI</name>
<feature type="region of interest" description="Disordered" evidence="1">
    <location>
        <begin position="293"/>
        <end position="355"/>
    </location>
</feature>
<organism evidence="2 3">
    <name type="scientific">Aulographum hederae CBS 113979</name>
    <dbReference type="NCBI Taxonomy" id="1176131"/>
    <lineage>
        <taxon>Eukaryota</taxon>
        <taxon>Fungi</taxon>
        <taxon>Dikarya</taxon>
        <taxon>Ascomycota</taxon>
        <taxon>Pezizomycotina</taxon>
        <taxon>Dothideomycetes</taxon>
        <taxon>Pleosporomycetidae</taxon>
        <taxon>Aulographales</taxon>
        <taxon>Aulographaceae</taxon>
    </lineage>
</organism>
<feature type="compositionally biased region" description="Low complexity" evidence="1">
    <location>
        <begin position="263"/>
        <end position="277"/>
    </location>
</feature>